<feature type="region of interest" description="Disordered" evidence="1">
    <location>
        <begin position="1"/>
        <end position="139"/>
    </location>
</feature>
<dbReference type="EMBL" id="JARKIE010000332">
    <property type="protein sequence ID" value="KAJ7653764.1"/>
    <property type="molecule type" value="Genomic_DNA"/>
</dbReference>
<name>A0AAD7G3W1_MYCRO</name>
<evidence type="ECO:0000256" key="1">
    <source>
        <dbReference type="SAM" id="MobiDB-lite"/>
    </source>
</evidence>
<reference evidence="2" key="1">
    <citation type="submission" date="2023-03" db="EMBL/GenBank/DDBJ databases">
        <title>Massive genome expansion in bonnet fungi (Mycena s.s.) driven by repeated elements and novel gene families across ecological guilds.</title>
        <authorList>
            <consortium name="Lawrence Berkeley National Laboratory"/>
            <person name="Harder C.B."/>
            <person name="Miyauchi S."/>
            <person name="Viragh M."/>
            <person name="Kuo A."/>
            <person name="Thoen E."/>
            <person name="Andreopoulos B."/>
            <person name="Lu D."/>
            <person name="Skrede I."/>
            <person name="Drula E."/>
            <person name="Henrissat B."/>
            <person name="Morin E."/>
            <person name="Kohler A."/>
            <person name="Barry K."/>
            <person name="LaButti K."/>
            <person name="Morin E."/>
            <person name="Salamov A."/>
            <person name="Lipzen A."/>
            <person name="Mereny Z."/>
            <person name="Hegedus B."/>
            <person name="Baldrian P."/>
            <person name="Stursova M."/>
            <person name="Weitz H."/>
            <person name="Taylor A."/>
            <person name="Grigoriev I.V."/>
            <person name="Nagy L.G."/>
            <person name="Martin F."/>
            <person name="Kauserud H."/>
        </authorList>
    </citation>
    <scope>NUCLEOTIDE SEQUENCE</scope>
    <source>
        <strain evidence="2">CBHHK067</strain>
    </source>
</reference>
<protein>
    <submittedName>
        <fullName evidence="2">Uncharacterized protein</fullName>
    </submittedName>
</protein>
<keyword evidence="3" id="KW-1185">Reference proteome</keyword>
<feature type="compositionally biased region" description="Basic residues" evidence="1">
    <location>
        <begin position="41"/>
        <end position="55"/>
    </location>
</feature>
<evidence type="ECO:0000313" key="2">
    <source>
        <dbReference type="EMBL" id="KAJ7653764.1"/>
    </source>
</evidence>
<dbReference type="AlphaFoldDB" id="A0AAD7G3W1"/>
<evidence type="ECO:0000313" key="3">
    <source>
        <dbReference type="Proteomes" id="UP001221757"/>
    </source>
</evidence>
<organism evidence="2 3">
    <name type="scientific">Mycena rosella</name>
    <name type="common">Pink bonnet</name>
    <name type="synonym">Agaricus rosellus</name>
    <dbReference type="NCBI Taxonomy" id="1033263"/>
    <lineage>
        <taxon>Eukaryota</taxon>
        <taxon>Fungi</taxon>
        <taxon>Dikarya</taxon>
        <taxon>Basidiomycota</taxon>
        <taxon>Agaricomycotina</taxon>
        <taxon>Agaricomycetes</taxon>
        <taxon>Agaricomycetidae</taxon>
        <taxon>Agaricales</taxon>
        <taxon>Marasmiineae</taxon>
        <taxon>Mycenaceae</taxon>
        <taxon>Mycena</taxon>
    </lineage>
</organism>
<comment type="caution">
    <text evidence="2">The sequence shown here is derived from an EMBL/GenBank/DDBJ whole genome shotgun (WGS) entry which is preliminary data.</text>
</comment>
<gene>
    <name evidence="2" type="ORF">B0H17DRAFT_1214620</name>
</gene>
<sequence>MGPNATTSKHAMAGGTGSDDSDRGCKHKHPSSAERSAAKREKAKRAKRNAKGKGKATREDEEEDEEEKALPGSRIRTRDALMPPRALEEIRAIDQEAAEEEFEEMEVRHGVSPSVDPRESDEVNDETDSDKEFAGKKMRGLHKEKRDLRCLKVNEAQVLGLYLVP</sequence>
<proteinExistence type="predicted"/>
<dbReference type="Proteomes" id="UP001221757">
    <property type="component" value="Unassembled WGS sequence"/>
</dbReference>
<accession>A0AAD7G3W1</accession>